<sequence>MGSILPVYLSYLLYFSTMEKLAHVFGRVLYDKRRQQGLTQEQVAERCNLDRKYIYLLEKGRNQPSLGSLFALAAAFEMTPMALIAEVQQRLAEHPTA</sequence>
<dbReference type="Proteomes" id="UP000253919">
    <property type="component" value="Unassembled WGS sequence"/>
</dbReference>
<name>A0A369Q5G3_9BACT</name>
<dbReference type="InterPro" id="IPR001387">
    <property type="entry name" value="Cro/C1-type_HTH"/>
</dbReference>
<proteinExistence type="predicted"/>
<keyword evidence="3" id="KW-1185">Reference proteome</keyword>
<dbReference type="PROSITE" id="PS50943">
    <property type="entry name" value="HTH_CROC1"/>
    <property type="match status" value="1"/>
</dbReference>
<dbReference type="GO" id="GO:0003677">
    <property type="term" value="F:DNA binding"/>
    <property type="evidence" value="ECO:0007669"/>
    <property type="project" value="InterPro"/>
</dbReference>
<dbReference type="Pfam" id="PF01381">
    <property type="entry name" value="HTH_3"/>
    <property type="match status" value="1"/>
</dbReference>
<evidence type="ECO:0000313" key="3">
    <source>
        <dbReference type="Proteomes" id="UP000253919"/>
    </source>
</evidence>
<gene>
    <name evidence="2" type="ORF">AHMF7616_05379</name>
</gene>
<evidence type="ECO:0000313" key="2">
    <source>
        <dbReference type="EMBL" id="RDC58745.1"/>
    </source>
</evidence>
<reference evidence="2 3" key="1">
    <citation type="submission" date="2018-04" db="EMBL/GenBank/DDBJ databases">
        <title>Adhaeribacter sp. HMF7616 genome sequencing and assembly.</title>
        <authorList>
            <person name="Kang H."/>
            <person name="Kang J."/>
            <person name="Cha I."/>
            <person name="Kim H."/>
            <person name="Joh K."/>
        </authorList>
    </citation>
    <scope>NUCLEOTIDE SEQUENCE [LARGE SCALE GENOMIC DNA]</scope>
    <source>
        <strain evidence="2 3">HMF7616</strain>
    </source>
</reference>
<comment type="caution">
    <text evidence="2">The sequence shown here is derived from an EMBL/GenBank/DDBJ whole genome shotgun (WGS) entry which is preliminary data.</text>
</comment>
<dbReference type="CDD" id="cd00093">
    <property type="entry name" value="HTH_XRE"/>
    <property type="match status" value="1"/>
</dbReference>
<accession>A0A369Q5G3</accession>
<dbReference type="Gene3D" id="1.10.260.40">
    <property type="entry name" value="lambda repressor-like DNA-binding domains"/>
    <property type="match status" value="1"/>
</dbReference>
<dbReference type="SMART" id="SM00530">
    <property type="entry name" value="HTH_XRE"/>
    <property type="match status" value="1"/>
</dbReference>
<feature type="domain" description="HTH cro/C1-type" evidence="1">
    <location>
        <begin position="29"/>
        <end position="83"/>
    </location>
</feature>
<evidence type="ECO:0000259" key="1">
    <source>
        <dbReference type="PROSITE" id="PS50943"/>
    </source>
</evidence>
<dbReference type="EMBL" id="QASA01000003">
    <property type="protein sequence ID" value="RDC58745.1"/>
    <property type="molecule type" value="Genomic_DNA"/>
</dbReference>
<dbReference type="InterPro" id="IPR010982">
    <property type="entry name" value="Lambda_DNA-bd_dom_sf"/>
</dbReference>
<dbReference type="AlphaFoldDB" id="A0A369Q5G3"/>
<organism evidence="2 3">
    <name type="scientific">Adhaeribacter pallidiroseus</name>
    <dbReference type="NCBI Taxonomy" id="2072847"/>
    <lineage>
        <taxon>Bacteria</taxon>
        <taxon>Pseudomonadati</taxon>
        <taxon>Bacteroidota</taxon>
        <taxon>Cytophagia</taxon>
        <taxon>Cytophagales</taxon>
        <taxon>Hymenobacteraceae</taxon>
        <taxon>Adhaeribacter</taxon>
    </lineage>
</organism>
<dbReference type="SUPFAM" id="SSF47413">
    <property type="entry name" value="lambda repressor-like DNA-binding domains"/>
    <property type="match status" value="1"/>
</dbReference>
<protein>
    <recommendedName>
        <fullName evidence="1">HTH cro/C1-type domain-containing protein</fullName>
    </recommendedName>
</protein>